<reference evidence="5 6" key="1">
    <citation type="journal article" date="2021" name="ISME Commun">
        <title>Automated analysis of genomic sequences facilitates high-throughput and comprehensive description of bacteria.</title>
        <authorList>
            <person name="Hitch T.C.A."/>
        </authorList>
    </citation>
    <scope>NUCLEOTIDE SEQUENCE [LARGE SCALE GENOMIC DNA]</scope>
    <source>
        <strain evidence="5 6">Sanger_109</strain>
    </source>
</reference>
<dbReference type="Proteomes" id="UP001652442">
    <property type="component" value="Unassembled WGS sequence"/>
</dbReference>
<dbReference type="Pfam" id="PF00037">
    <property type="entry name" value="Fer4"/>
    <property type="match status" value="2"/>
</dbReference>
<evidence type="ECO:0000259" key="4">
    <source>
        <dbReference type="PROSITE" id="PS51379"/>
    </source>
</evidence>
<feature type="domain" description="4Fe-4S ferredoxin-type" evidence="4">
    <location>
        <begin position="279"/>
        <end position="309"/>
    </location>
</feature>
<keyword evidence="1" id="KW-0479">Metal-binding</keyword>
<protein>
    <submittedName>
        <fullName evidence="5">4Fe-4S binding protein</fullName>
    </submittedName>
</protein>
<dbReference type="RefSeq" id="WP_158425880.1">
    <property type="nucleotide sequence ID" value="NZ_JAOQJQ010000005.1"/>
</dbReference>
<keyword evidence="3" id="KW-0411">Iron-sulfur</keyword>
<feature type="domain" description="4Fe-4S ferredoxin-type" evidence="4">
    <location>
        <begin position="251"/>
        <end position="278"/>
    </location>
</feature>
<gene>
    <name evidence="5" type="ORF">OCV88_12560</name>
</gene>
<comment type="caution">
    <text evidence="5">The sequence shown here is derived from an EMBL/GenBank/DDBJ whole genome shotgun (WGS) entry which is preliminary data.</text>
</comment>
<keyword evidence="6" id="KW-1185">Reference proteome</keyword>
<evidence type="ECO:0000256" key="1">
    <source>
        <dbReference type="ARBA" id="ARBA00022723"/>
    </source>
</evidence>
<accession>A0ABT2TLW7</accession>
<name>A0ABT2TLW7_9FIRM</name>
<evidence type="ECO:0000313" key="6">
    <source>
        <dbReference type="Proteomes" id="UP001652442"/>
    </source>
</evidence>
<dbReference type="EMBL" id="JAOQJQ010000005">
    <property type="protein sequence ID" value="MCU6763146.1"/>
    <property type="molecule type" value="Genomic_DNA"/>
</dbReference>
<dbReference type="InterPro" id="IPR017896">
    <property type="entry name" value="4Fe4S_Fe-S-bd"/>
</dbReference>
<evidence type="ECO:0000313" key="5">
    <source>
        <dbReference type="EMBL" id="MCU6763146.1"/>
    </source>
</evidence>
<evidence type="ECO:0000256" key="3">
    <source>
        <dbReference type="ARBA" id="ARBA00023014"/>
    </source>
</evidence>
<organism evidence="5 6">
    <name type="scientific">Brotonthovivens ammoniilytica</name>
    <dbReference type="NCBI Taxonomy" id="2981725"/>
    <lineage>
        <taxon>Bacteria</taxon>
        <taxon>Bacillati</taxon>
        <taxon>Bacillota</taxon>
        <taxon>Clostridia</taxon>
        <taxon>Lachnospirales</taxon>
        <taxon>Lachnospiraceae</taxon>
        <taxon>Brotonthovivens</taxon>
    </lineage>
</organism>
<sequence>MENKIIIEKFKIPEAGYEILDRILTDKDKQLIIRLPAEQCISPQKLAEFLIEWKLAKDHAEAEMLIRLYFHRGILNKGEDGVSYCLGSFYGRLDIFATEEIKAYDLLPRECKERLDAWYFKAYTDSLGETKNKRPTQDEVLPLWDVLSFIDGRDDTPYLALCDCRRLIQNCGQPTETCITYRTAPNSFVKRGQARAITKEEAKEIVRMADKKGLIHTINPGGICNCCTDCCYLFRGARYRNSLGIWPKVSYCVKIDLEKCIGCGKCRKRCRFKVFSTEGDLCIQNADRCQGCGLCVTGCPGGALMLEKRNEDGDCG</sequence>
<evidence type="ECO:0000256" key="2">
    <source>
        <dbReference type="ARBA" id="ARBA00023004"/>
    </source>
</evidence>
<keyword evidence="2" id="KW-0408">Iron</keyword>
<dbReference type="PROSITE" id="PS00198">
    <property type="entry name" value="4FE4S_FER_1"/>
    <property type="match status" value="1"/>
</dbReference>
<dbReference type="InterPro" id="IPR017900">
    <property type="entry name" value="4Fe4S_Fe_S_CS"/>
</dbReference>
<dbReference type="Gene3D" id="3.30.70.20">
    <property type="match status" value="1"/>
</dbReference>
<proteinExistence type="predicted"/>
<dbReference type="SUPFAM" id="SSF54862">
    <property type="entry name" value="4Fe-4S ferredoxins"/>
    <property type="match status" value="1"/>
</dbReference>
<dbReference type="PROSITE" id="PS51379">
    <property type="entry name" value="4FE4S_FER_2"/>
    <property type="match status" value="2"/>
</dbReference>